<gene>
    <name evidence="2" type="ORF">ACFPJ4_02150</name>
</gene>
<evidence type="ECO:0000313" key="3">
    <source>
        <dbReference type="Proteomes" id="UP001596039"/>
    </source>
</evidence>
<dbReference type="SUPFAM" id="SSF56112">
    <property type="entry name" value="Protein kinase-like (PK-like)"/>
    <property type="match status" value="1"/>
</dbReference>
<name>A0ABW0NPB3_9MICO</name>
<comment type="caution">
    <text evidence="2">The sequence shown here is derived from an EMBL/GenBank/DDBJ whole genome shotgun (WGS) entry which is preliminary data.</text>
</comment>
<dbReference type="EMBL" id="JBHSMG010000001">
    <property type="protein sequence ID" value="MFC5501037.1"/>
    <property type="molecule type" value="Genomic_DNA"/>
</dbReference>
<feature type="domain" description="Aminoglycoside phosphotransferase" evidence="1">
    <location>
        <begin position="35"/>
        <end position="254"/>
    </location>
</feature>
<evidence type="ECO:0000259" key="1">
    <source>
        <dbReference type="Pfam" id="PF01636"/>
    </source>
</evidence>
<keyword evidence="3" id="KW-1185">Reference proteome</keyword>
<proteinExistence type="predicted"/>
<reference evidence="3" key="1">
    <citation type="journal article" date="2019" name="Int. J. Syst. Evol. Microbiol.">
        <title>The Global Catalogue of Microorganisms (GCM) 10K type strain sequencing project: providing services to taxonomists for standard genome sequencing and annotation.</title>
        <authorList>
            <consortium name="The Broad Institute Genomics Platform"/>
            <consortium name="The Broad Institute Genome Sequencing Center for Infectious Disease"/>
            <person name="Wu L."/>
            <person name="Ma J."/>
        </authorList>
    </citation>
    <scope>NUCLEOTIDE SEQUENCE [LARGE SCALE GENOMIC DNA]</scope>
    <source>
        <strain evidence="3">CGMCC 4.6997</strain>
    </source>
</reference>
<organism evidence="2 3">
    <name type="scientific">Lysinimonas soli</name>
    <dbReference type="NCBI Taxonomy" id="1074233"/>
    <lineage>
        <taxon>Bacteria</taxon>
        <taxon>Bacillati</taxon>
        <taxon>Actinomycetota</taxon>
        <taxon>Actinomycetes</taxon>
        <taxon>Micrococcales</taxon>
        <taxon>Microbacteriaceae</taxon>
        <taxon>Lysinimonas</taxon>
    </lineage>
</organism>
<dbReference type="Pfam" id="PF01636">
    <property type="entry name" value="APH"/>
    <property type="match status" value="1"/>
</dbReference>
<dbReference type="InterPro" id="IPR002575">
    <property type="entry name" value="Aminoglycoside_PTrfase"/>
</dbReference>
<evidence type="ECO:0000313" key="2">
    <source>
        <dbReference type="EMBL" id="MFC5501037.1"/>
    </source>
</evidence>
<dbReference type="InterPro" id="IPR011009">
    <property type="entry name" value="Kinase-like_dom_sf"/>
</dbReference>
<dbReference type="RefSeq" id="WP_386738643.1">
    <property type="nucleotide sequence ID" value="NZ_JBHSMG010000001.1"/>
</dbReference>
<sequence>MARSHLTLAALATSAVAELDVVGAQAFGSMGHGDFDAALLTGRDGRHWIVRVPRSESAEAEQSADLVALRALSTGVRTRLPFAVSSFAGQVPVAGTRAVVYEFVYGAKISLAHITPELAASIGEAIAAIHALPTSFAIDAGLPAHSAVEGLRAAMTLMDRAAATGLVPIALQQRWERASEDSALWQYTPTVINGSLGSDSLLAASDQVTGVLGWHGLRVGDPALDLQWLLGATVPGATDAAFDAYSAARGQIDRHLRQRATLLAELEVARWLLHGTEVRSTEIVDDAVEMLSALTDDANLDVMSPLTARTAPVLAVDEVEALLDRAERARA</sequence>
<dbReference type="Proteomes" id="UP001596039">
    <property type="component" value="Unassembled WGS sequence"/>
</dbReference>
<dbReference type="Gene3D" id="3.90.1200.10">
    <property type="match status" value="1"/>
</dbReference>
<accession>A0ABW0NPB3</accession>
<protein>
    <submittedName>
        <fullName evidence="2">Phosphotransferase</fullName>
    </submittedName>
</protein>